<accession>A0A8X6WYH4</accession>
<feature type="region of interest" description="Disordered" evidence="1">
    <location>
        <begin position="1"/>
        <end position="21"/>
    </location>
</feature>
<evidence type="ECO:0000313" key="3">
    <source>
        <dbReference type="Proteomes" id="UP000886998"/>
    </source>
</evidence>
<dbReference type="Proteomes" id="UP000886998">
    <property type="component" value="Unassembled WGS sequence"/>
</dbReference>
<reference evidence="2" key="1">
    <citation type="submission" date="2020-08" db="EMBL/GenBank/DDBJ databases">
        <title>Multicomponent nature underlies the extraordinary mechanical properties of spider dragline silk.</title>
        <authorList>
            <person name="Kono N."/>
            <person name="Nakamura H."/>
            <person name="Mori M."/>
            <person name="Yoshida Y."/>
            <person name="Ohtoshi R."/>
            <person name="Malay A.D."/>
            <person name="Moran D.A.P."/>
            <person name="Tomita M."/>
            <person name="Numata K."/>
            <person name="Arakawa K."/>
        </authorList>
    </citation>
    <scope>NUCLEOTIDE SEQUENCE</scope>
</reference>
<name>A0A8X6WYH4_9ARAC</name>
<evidence type="ECO:0000256" key="1">
    <source>
        <dbReference type="SAM" id="MobiDB-lite"/>
    </source>
</evidence>
<keyword evidence="3" id="KW-1185">Reference proteome</keyword>
<dbReference type="OrthoDB" id="7367179at2759"/>
<sequence>MSSICKRKQRKRCAGTSSRRESSAELYLFDGKGNRYRVYKRMFLNSLCLGERVIKKWILYNDDDVPKNVPKNNMKDKPRRQVRRFFDSLPKLESHYCRKDTSRLYLEPLWTSKSQL</sequence>
<dbReference type="AlphaFoldDB" id="A0A8X6WYH4"/>
<gene>
    <name evidence="2" type="ORF">TNIN_153081</name>
</gene>
<dbReference type="EMBL" id="BMAV01003816">
    <property type="protein sequence ID" value="GFY43678.1"/>
    <property type="molecule type" value="Genomic_DNA"/>
</dbReference>
<evidence type="ECO:0000313" key="2">
    <source>
        <dbReference type="EMBL" id="GFY43678.1"/>
    </source>
</evidence>
<organism evidence="2 3">
    <name type="scientific">Trichonephila inaurata madagascariensis</name>
    <dbReference type="NCBI Taxonomy" id="2747483"/>
    <lineage>
        <taxon>Eukaryota</taxon>
        <taxon>Metazoa</taxon>
        <taxon>Ecdysozoa</taxon>
        <taxon>Arthropoda</taxon>
        <taxon>Chelicerata</taxon>
        <taxon>Arachnida</taxon>
        <taxon>Araneae</taxon>
        <taxon>Araneomorphae</taxon>
        <taxon>Entelegynae</taxon>
        <taxon>Araneoidea</taxon>
        <taxon>Nephilidae</taxon>
        <taxon>Trichonephila</taxon>
        <taxon>Trichonephila inaurata</taxon>
    </lineage>
</organism>
<feature type="compositionally biased region" description="Basic residues" evidence="1">
    <location>
        <begin position="1"/>
        <end position="13"/>
    </location>
</feature>
<protein>
    <submittedName>
        <fullName evidence="2">Uncharacterized protein</fullName>
    </submittedName>
</protein>
<proteinExistence type="predicted"/>
<comment type="caution">
    <text evidence="2">The sequence shown here is derived from an EMBL/GenBank/DDBJ whole genome shotgun (WGS) entry which is preliminary data.</text>
</comment>